<feature type="domain" description="HMA" evidence="1">
    <location>
        <begin position="13"/>
        <end position="80"/>
    </location>
</feature>
<reference evidence="2 3" key="1">
    <citation type="submission" date="2019-06" db="EMBL/GenBank/DDBJ databases">
        <title>Genome sequence of Litorilinea aerophila BAA-2444.</title>
        <authorList>
            <person name="Maclea K.S."/>
            <person name="Maurais E.G."/>
            <person name="Iannazzi L.C."/>
        </authorList>
    </citation>
    <scope>NUCLEOTIDE SEQUENCE [LARGE SCALE GENOMIC DNA]</scope>
    <source>
        <strain evidence="2 3">ATCC BAA-2444</strain>
    </source>
</reference>
<evidence type="ECO:0000259" key="1">
    <source>
        <dbReference type="PROSITE" id="PS50846"/>
    </source>
</evidence>
<comment type="caution">
    <text evidence="2">The sequence shown here is derived from an EMBL/GenBank/DDBJ whole genome shotgun (WGS) entry which is preliminary data.</text>
</comment>
<dbReference type="OrthoDB" id="3078434at2"/>
<dbReference type="InterPro" id="IPR006121">
    <property type="entry name" value="HMA_dom"/>
</dbReference>
<dbReference type="GO" id="GO:0046872">
    <property type="term" value="F:metal ion binding"/>
    <property type="evidence" value="ECO:0007669"/>
    <property type="project" value="InterPro"/>
</dbReference>
<keyword evidence="3" id="KW-1185">Reference proteome</keyword>
<protein>
    <submittedName>
        <fullName evidence="2">Heavy-metal-associated domain-containing protein</fullName>
    </submittedName>
</protein>
<organism evidence="2 3">
    <name type="scientific">Litorilinea aerophila</name>
    <dbReference type="NCBI Taxonomy" id="1204385"/>
    <lineage>
        <taxon>Bacteria</taxon>
        <taxon>Bacillati</taxon>
        <taxon>Chloroflexota</taxon>
        <taxon>Caldilineae</taxon>
        <taxon>Caldilineales</taxon>
        <taxon>Caldilineaceae</taxon>
        <taxon>Litorilinea</taxon>
    </lineage>
</organism>
<evidence type="ECO:0000313" key="2">
    <source>
        <dbReference type="EMBL" id="TQE96363.1"/>
    </source>
</evidence>
<dbReference type="EMBL" id="VIGC01000008">
    <property type="protein sequence ID" value="TQE96363.1"/>
    <property type="molecule type" value="Genomic_DNA"/>
</dbReference>
<dbReference type="Proteomes" id="UP000317371">
    <property type="component" value="Unassembled WGS sequence"/>
</dbReference>
<gene>
    <name evidence="2" type="ORF">FKZ61_07675</name>
</gene>
<accession>A0A540VJR6</accession>
<dbReference type="SUPFAM" id="SSF55008">
    <property type="entry name" value="HMA, heavy metal-associated domain"/>
    <property type="match status" value="1"/>
</dbReference>
<dbReference type="InterPro" id="IPR036163">
    <property type="entry name" value="HMA_dom_sf"/>
</dbReference>
<dbReference type="AlphaFoldDB" id="A0A540VJR6"/>
<sequence length="82" mass="8945">MQTQTGTGRQTSKHLVLPVYQLGCSASDALVLERRLARVAGIRQVYVNPVTEVAYIDYDPTQIDPGQIQAAIDRAGYGRPEG</sequence>
<name>A0A540VJR6_9CHLR</name>
<evidence type="ECO:0000313" key="3">
    <source>
        <dbReference type="Proteomes" id="UP000317371"/>
    </source>
</evidence>
<dbReference type="Pfam" id="PF00403">
    <property type="entry name" value="HMA"/>
    <property type="match status" value="1"/>
</dbReference>
<dbReference type="InParanoid" id="A0A540VJR6"/>
<proteinExistence type="predicted"/>
<dbReference type="Gene3D" id="3.30.70.100">
    <property type="match status" value="1"/>
</dbReference>
<dbReference type="PROSITE" id="PS50846">
    <property type="entry name" value="HMA_2"/>
    <property type="match status" value="1"/>
</dbReference>
<dbReference type="RefSeq" id="WP_141609508.1">
    <property type="nucleotide sequence ID" value="NZ_VIGC02000008.1"/>
</dbReference>